<comment type="caution">
    <text evidence="2">The sequence shown here is derived from an EMBL/GenBank/DDBJ whole genome shotgun (WGS) entry which is preliminary data.</text>
</comment>
<accession>A0A841RE91</accession>
<dbReference type="RefSeq" id="WP_184747927.1">
    <property type="nucleotide sequence ID" value="NZ_JACHGJ010000007.1"/>
</dbReference>
<sequence>MNYDFEKIRAYKDEDLPVVMDRLLKSRWFIRNCRMLLFPGLPGWLNKPFDSGLKLFLTWRLKPIKTTLELHRKIIIDKVVSKVIFKTSDGISFSGLEKLDRTKPYLFVSNHRDIALDPLLVNYILCTNNFHPAEIGFGNNLMFNEPLTDLIRIYGSFIIQRDLPKREKIKAVANLSAYIRFRLQQGRSIWIAQRKGRAKDGFDKTNPSVLKMVYYSARKEGQNFEDFLDSVNLIPVSISYELDPLDRLKAWEVFEIRNKGQHIKWKMEDMTSVIYGMRGDKGRINCSFGDRIKGFKSPAEAAEELDRQIYRSYRLWPTNYIAYDILKGEERYADRYTSWEKVFFLRRFRNMKKEVRTIAMRTYANPVINQTSTIQPSGASTSPS</sequence>
<dbReference type="GO" id="GO:0019698">
    <property type="term" value="P:D-galacturonate catabolic process"/>
    <property type="evidence" value="ECO:0007669"/>
    <property type="project" value="TreeGrafter"/>
</dbReference>
<reference evidence="2 3" key="1">
    <citation type="submission" date="2020-08" db="EMBL/GenBank/DDBJ databases">
        <title>Genomic Encyclopedia of Type Strains, Phase IV (KMG-IV): sequencing the most valuable type-strain genomes for metagenomic binning, comparative biology and taxonomic classification.</title>
        <authorList>
            <person name="Goeker M."/>
        </authorList>
    </citation>
    <scope>NUCLEOTIDE SEQUENCE [LARGE SCALE GENOMIC DNA]</scope>
    <source>
        <strain evidence="2 3">DSM 2461</strain>
    </source>
</reference>
<keyword evidence="2" id="KW-0012">Acyltransferase</keyword>
<evidence type="ECO:0000313" key="3">
    <source>
        <dbReference type="Proteomes" id="UP000587760"/>
    </source>
</evidence>
<evidence type="ECO:0000259" key="1">
    <source>
        <dbReference type="Pfam" id="PF01553"/>
    </source>
</evidence>
<dbReference type="Proteomes" id="UP000587760">
    <property type="component" value="Unassembled WGS sequence"/>
</dbReference>
<name>A0A841RE91_9SPIO</name>
<keyword evidence="2" id="KW-0808">Transferase</keyword>
<proteinExistence type="predicted"/>
<dbReference type="Pfam" id="PF01553">
    <property type="entry name" value="Acyltransferase"/>
    <property type="match status" value="1"/>
</dbReference>
<dbReference type="PANTHER" id="PTHR30068">
    <property type="entry name" value="URONATE ISOMERASE"/>
    <property type="match status" value="1"/>
</dbReference>
<dbReference type="PANTHER" id="PTHR30068:SF3">
    <property type="entry name" value="PHOSPHOLIPID_GLYCEROL ACYLTRANSFERASE DOMAIN-CONTAINING PROTEIN"/>
    <property type="match status" value="1"/>
</dbReference>
<dbReference type="AlphaFoldDB" id="A0A841RE91"/>
<dbReference type="GO" id="GO:0016746">
    <property type="term" value="F:acyltransferase activity"/>
    <property type="evidence" value="ECO:0007669"/>
    <property type="project" value="UniProtKB-KW"/>
</dbReference>
<protein>
    <submittedName>
        <fullName evidence="2">1-acyl-sn-glycerol-3-phosphate acyltransferase</fullName>
    </submittedName>
</protein>
<dbReference type="SUPFAM" id="SSF69593">
    <property type="entry name" value="Glycerol-3-phosphate (1)-acyltransferase"/>
    <property type="match status" value="1"/>
</dbReference>
<gene>
    <name evidence="2" type="ORF">HNR50_003371</name>
</gene>
<keyword evidence="3" id="KW-1185">Reference proteome</keyword>
<dbReference type="EMBL" id="JACHGJ010000007">
    <property type="protein sequence ID" value="MBB6481691.1"/>
    <property type="molecule type" value="Genomic_DNA"/>
</dbReference>
<dbReference type="GO" id="GO:0042840">
    <property type="term" value="P:D-glucuronate catabolic process"/>
    <property type="evidence" value="ECO:0007669"/>
    <property type="project" value="TreeGrafter"/>
</dbReference>
<dbReference type="InterPro" id="IPR002123">
    <property type="entry name" value="Plipid/glycerol_acylTrfase"/>
</dbReference>
<evidence type="ECO:0000313" key="2">
    <source>
        <dbReference type="EMBL" id="MBB6481691.1"/>
    </source>
</evidence>
<feature type="domain" description="Phospholipid/glycerol acyltransferase" evidence="1">
    <location>
        <begin position="91"/>
        <end position="192"/>
    </location>
</feature>
<organism evidence="2 3">
    <name type="scientific">Spirochaeta isovalerica</name>
    <dbReference type="NCBI Taxonomy" id="150"/>
    <lineage>
        <taxon>Bacteria</taxon>
        <taxon>Pseudomonadati</taxon>
        <taxon>Spirochaetota</taxon>
        <taxon>Spirochaetia</taxon>
        <taxon>Spirochaetales</taxon>
        <taxon>Spirochaetaceae</taxon>
        <taxon>Spirochaeta</taxon>
    </lineage>
</organism>